<name>A0ABR2JTL8_9EUKA</name>
<gene>
    <name evidence="2" type="ORF">M9Y10_044870</name>
</gene>
<feature type="compositionally biased region" description="Basic and acidic residues" evidence="1">
    <location>
        <begin position="115"/>
        <end position="133"/>
    </location>
</feature>
<feature type="compositionally biased region" description="Basic and acidic residues" evidence="1">
    <location>
        <begin position="88"/>
        <end position="106"/>
    </location>
</feature>
<feature type="compositionally biased region" description="Basic and acidic residues" evidence="1">
    <location>
        <begin position="604"/>
        <end position="614"/>
    </location>
</feature>
<feature type="compositionally biased region" description="Low complexity" evidence="1">
    <location>
        <begin position="564"/>
        <end position="582"/>
    </location>
</feature>
<evidence type="ECO:0000256" key="1">
    <source>
        <dbReference type="SAM" id="MobiDB-lite"/>
    </source>
</evidence>
<dbReference type="EMBL" id="JAPFFF010000009">
    <property type="protein sequence ID" value="KAK8882229.1"/>
    <property type="molecule type" value="Genomic_DNA"/>
</dbReference>
<accession>A0ABR2JTL8</accession>
<feature type="region of interest" description="Disordered" evidence="1">
    <location>
        <begin position="1"/>
        <end position="24"/>
    </location>
</feature>
<proteinExistence type="predicted"/>
<organism evidence="2 3">
    <name type="scientific">Tritrichomonas musculus</name>
    <dbReference type="NCBI Taxonomy" id="1915356"/>
    <lineage>
        <taxon>Eukaryota</taxon>
        <taxon>Metamonada</taxon>
        <taxon>Parabasalia</taxon>
        <taxon>Tritrichomonadida</taxon>
        <taxon>Tritrichomonadidae</taxon>
        <taxon>Tritrichomonas</taxon>
    </lineage>
</organism>
<evidence type="ECO:0000313" key="2">
    <source>
        <dbReference type="EMBL" id="KAK8882229.1"/>
    </source>
</evidence>
<protein>
    <submittedName>
        <fullName evidence="2">Uncharacterized protein</fullName>
    </submittedName>
</protein>
<sequence length="667" mass="78331">MDEEDSLLSGIDSEELNNLEEEFNSDERAMQQFLDELHKYRQKVKKKAKQNNAKLMQTKNSQSHPETARKKRKRHKLFDPHPPPKNIAQDDAHDNENKKVLSRKEYNSLIRRLTAKKEDKKKDPQINKQKDAQKNSQIFTNLYNQSIEAEKKREEMKKTQSQNEEKDLKLWAKPKTCRQSKVYAHNRMMQYVKAIFENDNACSKSRLLYILTVLGLENTVVKKKKSKNQSHDDMEDRLKDIFENGNVCQADDLLNILKKLDLINVTKKVDTALELSSEFSDSQKDNSLDNSQRDNSLDNSEEDEIESKSNKEAWYSIINLKKFYLEVANDQISTQFHGIAKEKLLIAMANEKRPLKIVYDPNKQFTTAQSLTRETLDRLVSSKRQKSPEIVDDVEKEEFEPIKLSEGSKKILNESTRKVEDDKLLCTLPIDERERHLVKIKNEKIDQMKKEFQSQLTQGRILSNPFPQYSEETNQMLAKYKEEKKNYVEPQPPYRPTLTKYEDFVKQQEILNSTEFKPPPGWDKDILRHRKAYDNFIHLKRLKTEGIDYILECRINARAQQKGTTQSLNTTNKSSKKNLNANTIIDQNLRQNKNKATNHNINVNKDENTDEKESLNINPNINDDLPQRETYSLSRKDENNELNEQNNYERAHFYFQNNESDDADMED</sequence>
<feature type="region of interest" description="Disordered" evidence="1">
    <location>
        <begin position="281"/>
        <end position="305"/>
    </location>
</feature>
<feature type="region of interest" description="Disordered" evidence="1">
    <location>
        <begin position="597"/>
        <end position="626"/>
    </location>
</feature>
<feature type="region of interest" description="Disordered" evidence="1">
    <location>
        <begin position="40"/>
        <end position="138"/>
    </location>
</feature>
<keyword evidence="3" id="KW-1185">Reference proteome</keyword>
<feature type="compositionally biased region" description="Basic residues" evidence="1">
    <location>
        <begin position="40"/>
        <end position="49"/>
    </location>
</feature>
<reference evidence="2 3" key="1">
    <citation type="submission" date="2024-04" db="EMBL/GenBank/DDBJ databases">
        <title>Tritrichomonas musculus Genome.</title>
        <authorList>
            <person name="Alves-Ferreira E."/>
            <person name="Grigg M."/>
            <person name="Lorenzi H."/>
            <person name="Galac M."/>
        </authorList>
    </citation>
    <scope>NUCLEOTIDE SEQUENCE [LARGE SCALE GENOMIC DNA]</scope>
    <source>
        <strain evidence="2 3">EAF2021</strain>
    </source>
</reference>
<evidence type="ECO:0000313" key="3">
    <source>
        <dbReference type="Proteomes" id="UP001470230"/>
    </source>
</evidence>
<feature type="region of interest" description="Disordered" evidence="1">
    <location>
        <begin position="643"/>
        <end position="667"/>
    </location>
</feature>
<feature type="compositionally biased region" description="Basic and acidic residues" evidence="1">
    <location>
        <begin position="281"/>
        <end position="296"/>
    </location>
</feature>
<feature type="region of interest" description="Disordered" evidence="1">
    <location>
        <begin position="561"/>
        <end position="582"/>
    </location>
</feature>
<comment type="caution">
    <text evidence="2">The sequence shown here is derived from an EMBL/GenBank/DDBJ whole genome shotgun (WGS) entry which is preliminary data.</text>
</comment>
<feature type="compositionally biased region" description="Polar residues" evidence="1">
    <location>
        <begin position="55"/>
        <end position="65"/>
    </location>
</feature>
<dbReference type="Proteomes" id="UP001470230">
    <property type="component" value="Unassembled WGS sequence"/>
</dbReference>